<protein>
    <submittedName>
        <fullName evidence="1">Uncharacterized protein</fullName>
    </submittedName>
</protein>
<dbReference type="AlphaFoldDB" id="A0A378I2X9"/>
<keyword evidence="2" id="KW-1185">Reference proteome</keyword>
<organism evidence="1 2">
    <name type="scientific">Legionella beliardensis</name>
    <dbReference type="NCBI Taxonomy" id="91822"/>
    <lineage>
        <taxon>Bacteria</taxon>
        <taxon>Pseudomonadati</taxon>
        <taxon>Pseudomonadota</taxon>
        <taxon>Gammaproteobacteria</taxon>
        <taxon>Legionellales</taxon>
        <taxon>Legionellaceae</taxon>
        <taxon>Legionella</taxon>
    </lineage>
</organism>
<dbReference type="EMBL" id="UGNV01000001">
    <property type="protein sequence ID" value="STX29343.1"/>
    <property type="molecule type" value="Genomic_DNA"/>
</dbReference>
<sequence length="226" mass="25350">MQFKIEPKIAKHIDNKSFQESSIYRGPKLDSAATRSNTQRLLRNQGNMFNALIELSRGLETINANFLNVKESQTLNKKTYPDCLTSYKADAKKISKTDVNIILAKLQAHLGLLASSVANVNMSSLQEGDLAQPMEDEHDALPAIKRFIAPDNKEQVFVAICLNQGVRECICQLAVHEKIAIEDRNHYINLLLAYENRSASDVHTAYLAIYQLEIIGQMLMSQQAVC</sequence>
<gene>
    <name evidence="1" type="ORF">NCTC13315_01883</name>
</gene>
<proteinExistence type="predicted"/>
<dbReference type="Proteomes" id="UP000254968">
    <property type="component" value="Unassembled WGS sequence"/>
</dbReference>
<evidence type="ECO:0000313" key="1">
    <source>
        <dbReference type="EMBL" id="STX29343.1"/>
    </source>
</evidence>
<accession>A0A378I2X9</accession>
<reference evidence="1 2" key="1">
    <citation type="submission" date="2018-06" db="EMBL/GenBank/DDBJ databases">
        <authorList>
            <consortium name="Pathogen Informatics"/>
            <person name="Doyle S."/>
        </authorList>
    </citation>
    <scope>NUCLEOTIDE SEQUENCE [LARGE SCALE GENOMIC DNA]</scope>
    <source>
        <strain evidence="1 2">NCTC13315</strain>
    </source>
</reference>
<name>A0A378I2X9_9GAMM</name>
<evidence type="ECO:0000313" key="2">
    <source>
        <dbReference type="Proteomes" id="UP000254968"/>
    </source>
</evidence>
<dbReference type="RefSeq" id="WP_115303023.1">
    <property type="nucleotide sequence ID" value="NZ_CAAAHO010000002.1"/>
</dbReference>